<dbReference type="Gene3D" id="3.40.50.720">
    <property type="entry name" value="NAD(P)-binding Rossmann-like Domain"/>
    <property type="match status" value="1"/>
</dbReference>
<keyword evidence="3" id="KW-0520">NAD</keyword>
<evidence type="ECO:0000256" key="3">
    <source>
        <dbReference type="ARBA" id="ARBA00023027"/>
    </source>
</evidence>
<feature type="domain" description="3-hydroxyisobutyrate dehydrogenase-like NAD-binding" evidence="6">
    <location>
        <begin position="169"/>
        <end position="289"/>
    </location>
</feature>
<evidence type="ECO:0000256" key="4">
    <source>
        <dbReference type="PIRSR" id="PIRSR000103-1"/>
    </source>
</evidence>
<evidence type="ECO:0000313" key="7">
    <source>
        <dbReference type="EMBL" id="SFQ65158.1"/>
    </source>
</evidence>
<name>A0A1I6A907_9PSEU</name>
<dbReference type="InterPro" id="IPR006115">
    <property type="entry name" value="6PGDH_NADP-bd"/>
</dbReference>
<dbReference type="GO" id="GO:0050661">
    <property type="term" value="F:NADP binding"/>
    <property type="evidence" value="ECO:0007669"/>
    <property type="project" value="InterPro"/>
</dbReference>
<dbReference type="InterPro" id="IPR015815">
    <property type="entry name" value="HIBADH-related"/>
</dbReference>
<dbReference type="EMBL" id="FOWW01000011">
    <property type="protein sequence ID" value="SFQ65158.1"/>
    <property type="molecule type" value="Genomic_DNA"/>
</dbReference>
<dbReference type="SUPFAM" id="SSF51735">
    <property type="entry name" value="NAD(P)-binding Rossmann-fold domains"/>
    <property type="match status" value="1"/>
</dbReference>
<dbReference type="PANTHER" id="PTHR43580:SF2">
    <property type="entry name" value="CYTOKINE-LIKE NUCLEAR FACTOR N-PAC"/>
    <property type="match status" value="1"/>
</dbReference>
<dbReference type="Gene3D" id="1.10.1040.10">
    <property type="entry name" value="N-(1-d-carboxylethyl)-l-norvaline Dehydrogenase, domain 2"/>
    <property type="match status" value="1"/>
</dbReference>
<dbReference type="InterPro" id="IPR008927">
    <property type="entry name" value="6-PGluconate_DH-like_C_sf"/>
</dbReference>
<comment type="similarity">
    <text evidence="1">Belongs to the HIBADH-related family.</text>
</comment>
<dbReference type="Pfam" id="PF03446">
    <property type="entry name" value="NAD_binding_2"/>
    <property type="match status" value="1"/>
</dbReference>
<sequence>MNVTRPVACLGLGGMGAGLAGLLRDRGAPLTVYNRTVERVAPLVAQGARSAATPFAAVADAEVVLMSLADETAVEAVLFGPAGAAGGIGPDAVLVDTSTVSPSYSRDLSARLAAYGVRRVEACLVGNPSQARTGWLQVLAAGPGPALDEVADVLAVIGQREIVRLGEIGEASTMKLALNTLLGAQLVSLAEAVSYGVRAGIDRDLMLATIEGSGFSSLVMAFRCALMRERRYEPAAFRSVLMEKDLRLAVHEAKEHGVDIPVTEAAAGRFTELVRTGAADLDAAAVLELQTRDLGGEPDSRLVGWRTR</sequence>
<dbReference type="STRING" id="587909.SAMN05421810_111187"/>
<feature type="domain" description="6-phosphogluconate dehydrogenase NADP-binding" evidence="5">
    <location>
        <begin position="7"/>
        <end position="160"/>
    </location>
</feature>
<evidence type="ECO:0000256" key="2">
    <source>
        <dbReference type="ARBA" id="ARBA00023002"/>
    </source>
</evidence>
<organism evidence="7 8">
    <name type="scientific">Amycolatopsis arida</name>
    <dbReference type="NCBI Taxonomy" id="587909"/>
    <lineage>
        <taxon>Bacteria</taxon>
        <taxon>Bacillati</taxon>
        <taxon>Actinomycetota</taxon>
        <taxon>Actinomycetes</taxon>
        <taxon>Pseudonocardiales</taxon>
        <taxon>Pseudonocardiaceae</taxon>
        <taxon>Amycolatopsis</taxon>
    </lineage>
</organism>
<dbReference type="AlphaFoldDB" id="A0A1I6A907"/>
<dbReference type="GO" id="GO:0016491">
    <property type="term" value="F:oxidoreductase activity"/>
    <property type="evidence" value="ECO:0007669"/>
    <property type="project" value="UniProtKB-KW"/>
</dbReference>
<dbReference type="PANTHER" id="PTHR43580">
    <property type="entry name" value="OXIDOREDUCTASE GLYR1-RELATED"/>
    <property type="match status" value="1"/>
</dbReference>
<reference evidence="8" key="1">
    <citation type="submission" date="2016-10" db="EMBL/GenBank/DDBJ databases">
        <authorList>
            <person name="Varghese N."/>
            <person name="Submissions S."/>
        </authorList>
    </citation>
    <scope>NUCLEOTIDE SEQUENCE [LARGE SCALE GENOMIC DNA]</scope>
    <source>
        <strain evidence="8">CGMCC 4.5579</strain>
    </source>
</reference>
<keyword evidence="8" id="KW-1185">Reference proteome</keyword>
<accession>A0A1I6A907</accession>
<dbReference type="Pfam" id="PF14833">
    <property type="entry name" value="NAD_binding_11"/>
    <property type="match status" value="1"/>
</dbReference>
<dbReference type="Proteomes" id="UP000198727">
    <property type="component" value="Unassembled WGS sequence"/>
</dbReference>
<dbReference type="RefSeq" id="WP_243859801.1">
    <property type="nucleotide sequence ID" value="NZ_FOWW01000011.1"/>
</dbReference>
<evidence type="ECO:0000256" key="1">
    <source>
        <dbReference type="ARBA" id="ARBA00009080"/>
    </source>
</evidence>
<dbReference type="InterPro" id="IPR013328">
    <property type="entry name" value="6PGD_dom2"/>
</dbReference>
<keyword evidence="2" id="KW-0560">Oxidoreductase</keyword>
<evidence type="ECO:0000313" key="8">
    <source>
        <dbReference type="Proteomes" id="UP000198727"/>
    </source>
</evidence>
<evidence type="ECO:0000259" key="6">
    <source>
        <dbReference type="Pfam" id="PF14833"/>
    </source>
</evidence>
<dbReference type="InterPro" id="IPR029154">
    <property type="entry name" value="HIBADH-like_NADP-bd"/>
</dbReference>
<dbReference type="InterPro" id="IPR051265">
    <property type="entry name" value="HIBADH-related_NP60_sf"/>
</dbReference>
<gene>
    <name evidence="7" type="ORF">SAMN05421810_111187</name>
</gene>
<dbReference type="PIRSF" id="PIRSF000103">
    <property type="entry name" value="HIBADH"/>
    <property type="match status" value="1"/>
</dbReference>
<evidence type="ECO:0000259" key="5">
    <source>
        <dbReference type="Pfam" id="PF03446"/>
    </source>
</evidence>
<feature type="active site" evidence="4">
    <location>
        <position position="175"/>
    </location>
</feature>
<dbReference type="InterPro" id="IPR036291">
    <property type="entry name" value="NAD(P)-bd_dom_sf"/>
</dbReference>
<protein>
    <submittedName>
        <fullName evidence="7">3-hydroxyisobutyrate dehydrogenase</fullName>
    </submittedName>
</protein>
<dbReference type="GO" id="GO:0051287">
    <property type="term" value="F:NAD binding"/>
    <property type="evidence" value="ECO:0007669"/>
    <property type="project" value="InterPro"/>
</dbReference>
<proteinExistence type="inferred from homology"/>
<dbReference type="SUPFAM" id="SSF48179">
    <property type="entry name" value="6-phosphogluconate dehydrogenase C-terminal domain-like"/>
    <property type="match status" value="1"/>
</dbReference>